<protein>
    <submittedName>
        <fullName evidence="2">Penicillin-binding protein</fullName>
    </submittedName>
</protein>
<dbReference type="PANTHER" id="PTHR46825">
    <property type="entry name" value="D-ALANYL-D-ALANINE-CARBOXYPEPTIDASE/ENDOPEPTIDASE AMPH"/>
    <property type="match status" value="1"/>
</dbReference>
<reference evidence="2 3" key="1">
    <citation type="submission" date="2019-07" db="EMBL/GenBank/DDBJ databases">
        <title>Whole genome shotgun sequence of Reyranella soli NBRC 108950.</title>
        <authorList>
            <person name="Hosoyama A."/>
            <person name="Uohara A."/>
            <person name="Ohji S."/>
            <person name="Ichikawa N."/>
        </authorList>
    </citation>
    <scope>NUCLEOTIDE SEQUENCE [LARGE SCALE GENOMIC DNA]</scope>
    <source>
        <strain evidence="2 3">NBRC 108950</strain>
    </source>
</reference>
<feature type="domain" description="Beta-lactamase-related" evidence="1">
    <location>
        <begin position="10"/>
        <end position="342"/>
    </location>
</feature>
<dbReference type="PANTHER" id="PTHR46825:SF9">
    <property type="entry name" value="BETA-LACTAMASE-RELATED DOMAIN-CONTAINING PROTEIN"/>
    <property type="match status" value="1"/>
</dbReference>
<dbReference type="Gene3D" id="3.40.710.10">
    <property type="entry name" value="DD-peptidase/beta-lactamase superfamily"/>
    <property type="match status" value="1"/>
</dbReference>
<dbReference type="AlphaFoldDB" id="A0A512NMA4"/>
<evidence type="ECO:0000313" key="2">
    <source>
        <dbReference type="EMBL" id="GEP60070.1"/>
    </source>
</evidence>
<organism evidence="2 3">
    <name type="scientific">Reyranella soli</name>
    <dbReference type="NCBI Taxonomy" id="1230389"/>
    <lineage>
        <taxon>Bacteria</taxon>
        <taxon>Pseudomonadati</taxon>
        <taxon>Pseudomonadota</taxon>
        <taxon>Alphaproteobacteria</taxon>
        <taxon>Hyphomicrobiales</taxon>
        <taxon>Reyranellaceae</taxon>
        <taxon>Reyranella</taxon>
    </lineage>
</organism>
<comment type="caution">
    <text evidence="2">The sequence shown here is derived from an EMBL/GenBank/DDBJ whole genome shotgun (WGS) entry which is preliminary data.</text>
</comment>
<dbReference type="EMBL" id="BKAJ01000149">
    <property type="protein sequence ID" value="GEP60070.1"/>
    <property type="molecule type" value="Genomic_DNA"/>
</dbReference>
<name>A0A512NMA4_9HYPH</name>
<dbReference type="InterPro" id="IPR050491">
    <property type="entry name" value="AmpC-like"/>
</dbReference>
<dbReference type="Proteomes" id="UP000321058">
    <property type="component" value="Unassembled WGS sequence"/>
</dbReference>
<keyword evidence="3" id="KW-1185">Reference proteome</keyword>
<dbReference type="InterPro" id="IPR012338">
    <property type="entry name" value="Beta-lactam/transpept-like"/>
</dbReference>
<sequence length="468" mass="50126">MFAEIDAASAAFAEKTKLPGLVAGIVDQGRLVHVTAFGLADREAGRPVETDTAFRIASMTKNMTALAIVSLRDAGKVVLDAPLAEYVPQFAAVKPATADSKPVTVRDLLCHVAGFVTDDPWGDRVLGMTPAGLDEVIATGTLFARAPGLAYEYSNLGYALLGRVLTNVSGEPYQDYMRRLFLAPLGMAHTTFDAIAAARGDYAFGYRLDGKTWSRERIEPDGEVGAMGGLVTTAPDYARWVAFLLSAWPARDDPETGPVRRASVREMALYHAPPFQPDGPPEPRPTAYGYGLMDTEDPRLGRVLHHPGGLPGYGSHVLMLPDRGWGVFAFANRTYAPMSKLTPLLAQILHDAAPKRPPVAPSAALKRAVDAVIKAYTSGRIEDVADACAPNLLLDTPPPLRNAKLADLKRKLGEGTVAAIEPTHALGGTFTLACARGRLKVTLILSPERQPGIQKLVFDVEGARDGKK</sequence>
<dbReference type="Pfam" id="PF00144">
    <property type="entry name" value="Beta-lactamase"/>
    <property type="match status" value="1"/>
</dbReference>
<evidence type="ECO:0000313" key="3">
    <source>
        <dbReference type="Proteomes" id="UP000321058"/>
    </source>
</evidence>
<proteinExistence type="predicted"/>
<gene>
    <name evidence="2" type="ORF">RSO01_72360</name>
</gene>
<evidence type="ECO:0000259" key="1">
    <source>
        <dbReference type="Pfam" id="PF00144"/>
    </source>
</evidence>
<dbReference type="InterPro" id="IPR001466">
    <property type="entry name" value="Beta-lactam-related"/>
</dbReference>
<dbReference type="RefSeq" id="WP_147155439.1">
    <property type="nucleotide sequence ID" value="NZ_BKAJ01000149.1"/>
</dbReference>
<dbReference type="OrthoDB" id="5705574at2"/>
<dbReference type="SUPFAM" id="SSF56601">
    <property type="entry name" value="beta-lactamase/transpeptidase-like"/>
    <property type="match status" value="1"/>
</dbReference>
<accession>A0A512NMA4</accession>